<protein>
    <submittedName>
        <fullName evidence="2">GNAT family N-acetyltransferase</fullName>
    </submittedName>
</protein>
<dbReference type="GO" id="GO:0016747">
    <property type="term" value="F:acyltransferase activity, transferring groups other than amino-acyl groups"/>
    <property type="evidence" value="ECO:0007669"/>
    <property type="project" value="InterPro"/>
</dbReference>
<dbReference type="EMBL" id="CP041666">
    <property type="protein sequence ID" value="QDP39897.1"/>
    <property type="molecule type" value="Genomic_DNA"/>
</dbReference>
<dbReference type="CDD" id="cd04301">
    <property type="entry name" value="NAT_SF"/>
    <property type="match status" value="1"/>
</dbReference>
<dbReference type="InterPro" id="IPR016181">
    <property type="entry name" value="Acyl_CoA_acyltransferase"/>
</dbReference>
<dbReference type="Pfam" id="PF00583">
    <property type="entry name" value="Acetyltransf_1"/>
    <property type="match status" value="1"/>
</dbReference>
<dbReference type="InterPro" id="IPR000182">
    <property type="entry name" value="GNAT_dom"/>
</dbReference>
<organism evidence="2 3">
    <name type="scientific">Radiobacillus deserti</name>
    <dbReference type="NCBI Taxonomy" id="2594883"/>
    <lineage>
        <taxon>Bacteria</taxon>
        <taxon>Bacillati</taxon>
        <taxon>Bacillota</taxon>
        <taxon>Bacilli</taxon>
        <taxon>Bacillales</taxon>
        <taxon>Bacillaceae</taxon>
        <taxon>Radiobacillus</taxon>
    </lineage>
</organism>
<evidence type="ECO:0000259" key="1">
    <source>
        <dbReference type="Pfam" id="PF00583"/>
    </source>
</evidence>
<dbReference type="Proteomes" id="UP000315215">
    <property type="component" value="Chromosome"/>
</dbReference>
<dbReference type="SUPFAM" id="SSF55729">
    <property type="entry name" value="Acyl-CoA N-acyltransferases (Nat)"/>
    <property type="match status" value="1"/>
</dbReference>
<keyword evidence="3" id="KW-1185">Reference proteome</keyword>
<proteinExistence type="predicted"/>
<evidence type="ECO:0000313" key="2">
    <source>
        <dbReference type="EMBL" id="QDP39897.1"/>
    </source>
</evidence>
<feature type="domain" description="N-acetyltransferase" evidence="1">
    <location>
        <begin position="21"/>
        <end position="67"/>
    </location>
</feature>
<sequence length="69" mass="7867">MAIFGVGKCNLASCLYSKLNFHSFCIHPTIEGNGYGDQLLRFVEELALNNHYNRFVWMDSPEMNVPSIL</sequence>
<dbReference type="RefSeq" id="WP_143892943.1">
    <property type="nucleotide sequence ID" value="NZ_CP041666.1"/>
</dbReference>
<dbReference type="AlphaFoldDB" id="A0A516KEV8"/>
<gene>
    <name evidence="2" type="ORF">FN924_06790</name>
</gene>
<name>A0A516KEV8_9BACI</name>
<reference evidence="2 3" key="1">
    <citation type="submission" date="2019-07" db="EMBL/GenBank/DDBJ databases">
        <authorList>
            <person name="Li J."/>
        </authorList>
    </citation>
    <scope>NUCLEOTIDE SEQUENCE [LARGE SCALE GENOMIC DNA]</scope>
    <source>
        <strain evidence="2 3">TKL69</strain>
    </source>
</reference>
<dbReference type="KEGG" id="aqt:FN924_06790"/>
<dbReference type="Gene3D" id="3.40.630.30">
    <property type="match status" value="1"/>
</dbReference>
<keyword evidence="2" id="KW-0808">Transferase</keyword>
<evidence type="ECO:0000313" key="3">
    <source>
        <dbReference type="Proteomes" id="UP000315215"/>
    </source>
</evidence>
<accession>A0A516KEV8</accession>